<dbReference type="Proteomes" id="UP000469523">
    <property type="component" value="Unassembled WGS sequence"/>
</dbReference>
<keyword evidence="2" id="KW-1185">Reference proteome</keyword>
<evidence type="ECO:0000313" key="1">
    <source>
        <dbReference type="EMBL" id="MSU03176.1"/>
    </source>
</evidence>
<reference evidence="1 2" key="1">
    <citation type="submission" date="2019-09" db="EMBL/GenBank/DDBJ databases">
        <title>In-depth cultivation of the pig gut microbiome towards novel bacterial diversity and tailored functional studies.</title>
        <authorList>
            <person name="Wylensek D."/>
            <person name="Hitch T.C.A."/>
            <person name="Clavel T."/>
        </authorList>
    </citation>
    <scope>NUCLEOTIDE SEQUENCE [LARGE SCALE GENOMIC DNA]</scope>
    <source>
        <strain evidence="1 2">WCA3-693-APC-4?</strain>
    </source>
</reference>
<evidence type="ECO:0000313" key="2">
    <source>
        <dbReference type="Proteomes" id="UP000469523"/>
    </source>
</evidence>
<comment type="caution">
    <text evidence="1">The sequence shown here is derived from an EMBL/GenBank/DDBJ whole genome shotgun (WGS) entry which is preliminary data.</text>
</comment>
<proteinExistence type="predicted"/>
<name>A0A6N7XNV6_9FIRM</name>
<organism evidence="1 2">
    <name type="scientific">Tissierella pigra</name>
    <dbReference type="NCBI Taxonomy" id="2607614"/>
    <lineage>
        <taxon>Bacteria</taxon>
        <taxon>Bacillati</taxon>
        <taxon>Bacillota</taxon>
        <taxon>Tissierellia</taxon>
        <taxon>Tissierellales</taxon>
        <taxon>Tissierellaceae</taxon>
        <taxon>Tissierella</taxon>
    </lineage>
</organism>
<dbReference type="AlphaFoldDB" id="A0A6N7XNV6"/>
<accession>A0A6N7XNV6</accession>
<dbReference type="RefSeq" id="WP_154442714.1">
    <property type="nucleotide sequence ID" value="NZ_JAHLPJ010000001.1"/>
</dbReference>
<dbReference type="EMBL" id="VUNQ01000058">
    <property type="protein sequence ID" value="MSU03176.1"/>
    <property type="molecule type" value="Genomic_DNA"/>
</dbReference>
<protein>
    <submittedName>
        <fullName evidence="1">Uncharacterized protein</fullName>
    </submittedName>
</protein>
<sequence>MILKHLKQQMLLPIEEYIINERVHIRGRDVLILSFTVDKEKNRLWIIYEEKSCPINEIDCEYREKIKTNREEKLHSIEEHSRHKEFYIKQIEIQGQIVNFSSSRNSHINNSNLEEIMQLQHFIEKGLIPEEWDDINLENLVIAQYEQMEEEITPSIDKTKELDIKLYINQSFIEKPIQHCFKVDFGKQNIGTKIVYYDKELGRESCFFINEIYSFDIYEDIKEKAEKIEDREIRDKNLNIFMEGLKNVCPRGKNLAVIKYETVDNIQLNFYIKDYLEATPIYSNSSIGIIGRTNKNEIGINGYRLRECVLQPIDKDFSGELEIELFSQFLEIPEESVKSIR</sequence>
<gene>
    <name evidence="1" type="ORF">FYJ83_17080</name>
</gene>